<dbReference type="SMART" id="SM00316">
    <property type="entry name" value="S1"/>
    <property type="match status" value="3"/>
</dbReference>
<proteinExistence type="inferred from homology"/>
<dbReference type="EMBL" id="JAEEGC010000245">
    <property type="protein sequence ID" value="MBV7276958.1"/>
    <property type="molecule type" value="Genomic_DNA"/>
</dbReference>
<keyword evidence="4" id="KW-1185">Reference proteome</keyword>
<name>A0A949U5R3_9CLOT</name>
<comment type="caution">
    <text evidence="3">The sequence shown here is derived from an EMBL/GenBank/DDBJ whole genome shotgun (WGS) entry which is preliminary data.</text>
</comment>
<dbReference type="Pfam" id="PF17783">
    <property type="entry name" value="WHD_CvfB"/>
    <property type="match status" value="1"/>
</dbReference>
<dbReference type="RefSeq" id="WP_218324034.1">
    <property type="nucleotide sequence ID" value="NZ_JAEEGC010000245.1"/>
</dbReference>
<evidence type="ECO:0000259" key="2">
    <source>
        <dbReference type="PROSITE" id="PS50126"/>
    </source>
</evidence>
<reference evidence="3" key="1">
    <citation type="submission" date="2020-12" db="EMBL/GenBank/DDBJ databases">
        <title>Clostridium thailandense sp. nov., a novel acetogenic bacterium isolated from peat land soil in Thailand.</title>
        <authorList>
            <person name="Chaikitkaew S."/>
            <person name="Birkeland N.K."/>
        </authorList>
    </citation>
    <scope>NUCLEOTIDE SEQUENCE</scope>
    <source>
        <strain evidence="3">PL3</strain>
    </source>
</reference>
<dbReference type="InterPro" id="IPR040764">
    <property type="entry name" value="CvfB_WH"/>
</dbReference>
<dbReference type="Proteomes" id="UP000694308">
    <property type="component" value="Unassembled WGS sequence"/>
</dbReference>
<dbReference type="InterPro" id="IPR003029">
    <property type="entry name" value="S1_domain"/>
</dbReference>
<accession>A0A949U5R3</accession>
<feature type="domain" description="S1 motif" evidence="2">
    <location>
        <begin position="148"/>
        <end position="209"/>
    </location>
</feature>
<dbReference type="PROSITE" id="PS50126">
    <property type="entry name" value="S1"/>
    <property type="match status" value="1"/>
</dbReference>
<dbReference type="Pfam" id="PF13509">
    <property type="entry name" value="S1_2"/>
    <property type="match status" value="1"/>
</dbReference>
<gene>
    <name evidence="3" type="ORF">I6U48_29255</name>
</gene>
<organism evidence="3 4">
    <name type="scientific">Clostridium thailandense</name>
    <dbReference type="NCBI Taxonomy" id="2794346"/>
    <lineage>
        <taxon>Bacteria</taxon>
        <taxon>Bacillati</taxon>
        <taxon>Bacillota</taxon>
        <taxon>Clostridia</taxon>
        <taxon>Eubacteriales</taxon>
        <taxon>Clostridiaceae</taxon>
        <taxon>Clostridium</taxon>
    </lineage>
</organism>
<dbReference type="PIRSF" id="PIRSF012524">
    <property type="entry name" value="YitL_S1"/>
    <property type="match status" value="1"/>
</dbReference>
<evidence type="ECO:0000313" key="4">
    <source>
        <dbReference type="Proteomes" id="UP000694308"/>
    </source>
</evidence>
<evidence type="ECO:0000313" key="3">
    <source>
        <dbReference type="EMBL" id="MBV7276958.1"/>
    </source>
</evidence>
<dbReference type="GO" id="GO:0003677">
    <property type="term" value="F:DNA binding"/>
    <property type="evidence" value="ECO:0007669"/>
    <property type="project" value="UniProtKB-KW"/>
</dbReference>
<dbReference type="PANTHER" id="PTHR37296">
    <property type="entry name" value="CONSERVED VIRULENCE FACTOR B"/>
    <property type="match status" value="1"/>
</dbReference>
<dbReference type="InterPro" id="IPR039566">
    <property type="entry name" value="CvfB_S1_st"/>
</dbReference>
<keyword evidence="3" id="KW-0238">DNA-binding</keyword>
<dbReference type="InterPro" id="IPR014464">
    <property type="entry name" value="CvfB_fam"/>
</dbReference>
<comment type="similarity">
    <text evidence="1">Belongs to the CvfB family.</text>
</comment>
<protein>
    <submittedName>
        <fullName evidence="3">DNA-binding protein</fullName>
    </submittedName>
</protein>
<evidence type="ECO:0000256" key="1">
    <source>
        <dbReference type="PIRNR" id="PIRNR012524"/>
    </source>
</evidence>
<sequence length="279" mass="31546">MIKIGDFNKLKIVRRADFGYYLDAGTGNTSDDVLLPNKSALGKALNIGDEVEAFIYRDSKDRIIATLKRPLATVGELAYLKVVSTTKIGSFVDFGLERDILVPFKEKLYGLQNNKFYLFYIYLDKTGRIAATTDIDRHLEDTDKYASGDHVKGIVYGFQTNKSAMVAVDNMYRGVILKHEYFSEINPGDVLDLTVLKIYEDGKLGLTPRKSGKIERTELQDSILEYLKAHDNFMPFNDKSSPEKIYDAFHVSKNNFKNALGGLMKRNLIVQDENGTKLK</sequence>
<dbReference type="PANTHER" id="PTHR37296:SF1">
    <property type="entry name" value="CONSERVED VIRULENCE FACTOR B"/>
    <property type="match status" value="1"/>
</dbReference>
<dbReference type="AlphaFoldDB" id="A0A949U5R3"/>